<accession>A0ACD3ACP1</accession>
<name>A0ACD3ACP1_9AGAR</name>
<reference evidence="1 2" key="1">
    <citation type="journal article" date="2019" name="Nat. Ecol. Evol.">
        <title>Megaphylogeny resolves global patterns of mushroom evolution.</title>
        <authorList>
            <person name="Varga T."/>
            <person name="Krizsan K."/>
            <person name="Foldi C."/>
            <person name="Dima B."/>
            <person name="Sanchez-Garcia M."/>
            <person name="Sanchez-Ramirez S."/>
            <person name="Szollosi G.J."/>
            <person name="Szarkandi J.G."/>
            <person name="Papp V."/>
            <person name="Albert L."/>
            <person name="Andreopoulos W."/>
            <person name="Angelini C."/>
            <person name="Antonin V."/>
            <person name="Barry K.W."/>
            <person name="Bougher N.L."/>
            <person name="Buchanan P."/>
            <person name="Buyck B."/>
            <person name="Bense V."/>
            <person name="Catcheside P."/>
            <person name="Chovatia M."/>
            <person name="Cooper J."/>
            <person name="Damon W."/>
            <person name="Desjardin D."/>
            <person name="Finy P."/>
            <person name="Geml J."/>
            <person name="Haridas S."/>
            <person name="Hughes K."/>
            <person name="Justo A."/>
            <person name="Karasinski D."/>
            <person name="Kautmanova I."/>
            <person name="Kiss B."/>
            <person name="Kocsube S."/>
            <person name="Kotiranta H."/>
            <person name="LaButti K.M."/>
            <person name="Lechner B.E."/>
            <person name="Liimatainen K."/>
            <person name="Lipzen A."/>
            <person name="Lukacs Z."/>
            <person name="Mihaltcheva S."/>
            <person name="Morgado L.N."/>
            <person name="Niskanen T."/>
            <person name="Noordeloos M.E."/>
            <person name="Ohm R.A."/>
            <person name="Ortiz-Santana B."/>
            <person name="Ovrebo C."/>
            <person name="Racz N."/>
            <person name="Riley R."/>
            <person name="Savchenko A."/>
            <person name="Shiryaev A."/>
            <person name="Soop K."/>
            <person name="Spirin V."/>
            <person name="Szebenyi C."/>
            <person name="Tomsovsky M."/>
            <person name="Tulloss R.E."/>
            <person name="Uehling J."/>
            <person name="Grigoriev I.V."/>
            <person name="Vagvolgyi C."/>
            <person name="Papp T."/>
            <person name="Martin F.M."/>
            <person name="Miettinen O."/>
            <person name="Hibbett D.S."/>
            <person name="Nagy L.G."/>
        </authorList>
    </citation>
    <scope>NUCLEOTIDE SEQUENCE [LARGE SCALE GENOMIC DNA]</scope>
    <source>
        <strain evidence="1 2">NL-1719</strain>
    </source>
</reference>
<organism evidence="1 2">
    <name type="scientific">Pluteus cervinus</name>
    <dbReference type="NCBI Taxonomy" id="181527"/>
    <lineage>
        <taxon>Eukaryota</taxon>
        <taxon>Fungi</taxon>
        <taxon>Dikarya</taxon>
        <taxon>Basidiomycota</taxon>
        <taxon>Agaricomycotina</taxon>
        <taxon>Agaricomycetes</taxon>
        <taxon>Agaricomycetidae</taxon>
        <taxon>Agaricales</taxon>
        <taxon>Pluteineae</taxon>
        <taxon>Pluteaceae</taxon>
        <taxon>Pluteus</taxon>
    </lineage>
</organism>
<dbReference type="Proteomes" id="UP000308600">
    <property type="component" value="Unassembled WGS sequence"/>
</dbReference>
<evidence type="ECO:0000313" key="1">
    <source>
        <dbReference type="EMBL" id="TFK63497.1"/>
    </source>
</evidence>
<dbReference type="EMBL" id="ML208520">
    <property type="protein sequence ID" value="TFK63497.1"/>
    <property type="molecule type" value="Genomic_DNA"/>
</dbReference>
<proteinExistence type="predicted"/>
<keyword evidence="2" id="KW-1185">Reference proteome</keyword>
<evidence type="ECO:0000313" key="2">
    <source>
        <dbReference type="Proteomes" id="UP000308600"/>
    </source>
</evidence>
<protein>
    <submittedName>
        <fullName evidence="1">Uncharacterized protein</fullName>
    </submittedName>
</protein>
<sequence length="264" mass="30557">MTDPLLPPELERQIFLCALNNSRQDVQNLLSVAERVQTWLIPALYEVVAFHSEYWTPFPFTKERYERYGKEARHLLVGTDDMIPYLSLFPNVTNLALWTGNDESLLGILEQLPLTRLSTTLHTFNPPTSALIRTFSNITHLEIVGGLDHERDCLQLLRHFTSLTHLCVLWEFNDEDLKKILTCHPSTSLKVLILWDSTNNLKDDDPTVGLSPLDLRDRELDDIRVVALEYNIIKDWENGARGDMDMWIFAENVVAERRLESIRN</sequence>
<gene>
    <name evidence="1" type="ORF">BDN72DRAFT_963888</name>
</gene>